<proteinExistence type="predicted"/>
<protein>
    <submittedName>
        <fullName evidence="2">Uncharacterized protein</fullName>
    </submittedName>
</protein>
<accession>A0AAU2HGI2</accession>
<feature type="region of interest" description="Disordered" evidence="1">
    <location>
        <begin position="331"/>
        <end position="381"/>
    </location>
</feature>
<feature type="compositionally biased region" description="Pro residues" evidence="1">
    <location>
        <begin position="356"/>
        <end position="377"/>
    </location>
</feature>
<dbReference type="EMBL" id="CP108255">
    <property type="protein sequence ID" value="WTU45989.1"/>
    <property type="molecule type" value="Genomic_DNA"/>
</dbReference>
<reference evidence="2" key="1">
    <citation type="submission" date="2022-10" db="EMBL/GenBank/DDBJ databases">
        <title>The complete genomes of actinobacterial strains from the NBC collection.</title>
        <authorList>
            <person name="Joergensen T.S."/>
            <person name="Alvarez Arevalo M."/>
            <person name="Sterndorff E.B."/>
            <person name="Faurdal D."/>
            <person name="Vuksanovic O."/>
            <person name="Mourched A.-S."/>
            <person name="Charusanti P."/>
            <person name="Shaw S."/>
            <person name="Blin K."/>
            <person name="Weber T."/>
        </authorList>
    </citation>
    <scope>NUCLEOTIDE SEQUENCE</scope>
    <source>
        <strain evidence="2">NBC_00060</strain>
    </source>
</reference>
<dbReference type="AlphaFoldDB" id="A0AAU2HGI2"/>
<name>A0AAU2HGI2_9ACTN</name>
<evidence type="ECO:0000256" key="1">
    <source>
        <dbReference type="SAM" id="MobiDB-lite"/>
    </source>
</evidence>
<gene>
    <name evidence="2" type="ORF">OHV25_41035</name>
</gene>
<organism evidence="2">
    <name type="scientific">Streptomyces sp. NBC_00060</name>
    <dbReference type="NCBI Taxonomy" id="2975636"/>
    <lineage>
        <taxon>Bacteria</taxon>
        <taxon>Bacillati</taxon>
        <taxon>Actinomycetota</taxon>
        <taxon>Actinomycetes</taxon>
        <taxon>Kitasatosporales</taxon>
        <taxon>Streptomycetaceae</taxon>
        <taxon>Streptomyces</taxon>
    </lineage>
</organism>
<evidence type="ECO:0000313" key="2">
    <source>
        <dbReference type="EMBL" id="WTU45989.1"/>
    </source>
</evidence>
<sequence>MSELAIDTGDDGRVIDLRREPGAAGRLPRGKAGGRYRCCACGATLTFTGPATPHSGFTPRFRHDYNAPGTEQCTAPGPHQADVQADLTVILDLRDQLGHALPGATACLQIDPRLAGQRWELPPALVIHHGDQAVIIERPRRPLTKAVADARLHTVQTQYGPNATHWWFFDRDDTQQYMAAGTVKVRPHGTPDTHHKVRPTPVQRQLIQAGGAVCWITKDTVLIPYGGHPGTHPALEGEDWSGEMASWSRDWKISHPYPADGAAWWGLIPLPLLTLGQHTGFRPTASFGLMTALENAQNGREAHRRRLAREHAQRLADGQQSAAPALLPIEPEDVAGDGAPLAPPTDTTAAESVAPAPLPPRPTLPPPPPHAPLPRVPSPRLRFSWRSLLPRRWQR</sequence>